<dbReference type="STRING" id="188477.A0A433STY8"/>
<keyword evidence="6 11" id="KW-0547">Nucleotide-binding</keyword>
<evidence type="ECO:0000256" key="10">
    <source>
        <dbReference type="ARBA" id="ARBA00048679"/>
    </source>
</evidence>
<keyword evidence="15" id="KW-1185">Reference proteome</keyword>
<comment type="catalytic activity">
    <reaction evidence="9">
        <text>L-threonyl-[protein] + ATP = O-phospho-L-threonyl-[protein] + ADP + H(+)</text>
        <dbReference type="Rhea" id="RHEA:46608"/>
        <dbReference type="Rhea" id="RHEA-COMP:11060"/>
        <dbReference type="Rhea" id="RHEA-COMP:11605"/>
        <dbReference type="ChEBI" id="CHEBI:15378"/>
        <dbReference type="ChEBI" id="CHEBI:30013"/>
        <dbReference type="ChEBI" id="CHEBI:30616"/>
        <dbReference type="ChEBI" id="CHEBI:61977"/>
        <dbReference type="ChEBI" id="CHEBI:456216"/>
        <dbReference type="EC" id="2.7.11.1"/>
    </reaction>
</comment>
<feature type="region of interest" description="Disordered" evidence="12">
    <location>
        <begin position="70"/>
        <end position="232"/>
    </location>
</feature>
<feature type="binding site" evidence="11">
    <location>
        <position position="438"/>
    </location>
    <ligand>
        <name>ATP</name>
        <dbReference type="ChEBI" id="CHEBI:30616"/>
    </ligand>
</feature>
<evidence type="ECO:0000256" key="11">
    <source>
        <dbReference type="PROSITE-ProRule" id="PRU10141"/>
    </source>
</evidence>
<dbReference type="Pfam" id="PF00069">
    <property type="entry name" value="Pkinase"/>
    <property type="match status" value="1"/>
</dbReference>
<dbReference type="PANTHER" id="PTHR24356">
    <property type="entry name" value="SERINE/THREONINE-PROTEIN KINASE"/>
    <property type="match status" value="1"/>
</dbReference>
<keyword evidence="7" id="KW-0418">Kinase</keyword>
<dbReference type="InterPro" id="IPR039046">
    <property type="entry name" value="PDPK1"/>
</dbReference>
<feature type="domain" description="Protein kinase" evidence="13">
    <location>
        <begin position="409"/>
        <end position="677"/>
    </location>
</feature>
<keyword evidence="4" id="KW-0723">Serine/threonine-protein kinase</keyword>
<organism evidence="14 15">
    <name type="scientific">Elysia chlorotica</name>
    <name type="common">Eastern emerald elysia</name>
    <name type="synonym">Sea slug</name>
    <dbReference type="NCBI Taxonomy" id="188477"/>
    <lineage>
        <taxon>Eukaryota</taxon>
        <taxon>Metazoa</taxon>
        <taxon>Spiralia</taxon>
        <taxon>Lophotrochozoa</taxon>
        <taxon>Mollusca</taxon>
        <taxon>Gastropoda</taxon>
        <taxon>Heterobranchia</taxon>
        <taxon>Euthyneura</taxon>
        <taxon>Panpulmonata</taxon>
        <taxon>Sacoglossa</taxon>
        <taxon>Placobranchoidea</taxon>
        <taxon>Plakobranchidae</taxon>
        <taxon>Elysia</taxon>
    </lineage>
</organism>
<dbReference type="PROSITE" id="PS00107">
    <property type="entry name" value="PROTEIN_KINASE_ATP"/>
    <property type="match status" value="1"/>
</dbReference>
<dbReference type="Proteomes" id="UP000271974">
    <property type="component" value="Unassembled WGS sequence"/>
</dbReference>
<dbReference type="Gene3D" id="3.30.200.20">
    <property type="entry name" value="Phosphorylase Kinase, domain 1"/>
    <property type="match status" value="1"/>
</dbReference>
<dbReference type="EMBL" id="RQTK01001024">
    <property type="protein sequence ID" value="RUS72747.1"/>
    <property type="molecule type" value="Genomic_DNA"/>
</dbReference>
<dbReference type="SMART" id="SM00233">
    <property type="entry name" value="PH"/>
    <property type="match status" value="1"/>
</dbReference>
<feature type="compositionally biased region" description="Low complexity" evidence="12">
    <location>
        <begin position="380"/>
        <end position="396"/>
    </location>
</feature>
<dbReference type="EC" id="2.7.11.1" evidence="2"/>
<evidence type="ECO:0000256" key="5">
    <source>
        <dbReference type="ARBA" id="ARBA00022679"/>
    </source>
</evidence>
<evidence type="ECO:0000256" key="9">
    <source>
        <dbReference type="ARBA" id="ARBA00047899"/>
    </source>
</evidence>
<dbReference type="SMART" id="SM00220">
    <property type="entry name" value="S_TKc"/>
    <property type="match status" value="1"/>
</dbReference>
<evidence type="ECO:0000256" key="6">
    <source>
        <dbReference type="ARBA" id="ARBA00022741"/>
    </source>
</evidence>
<dbReference type="SUPFAM" id="SSF50729">
    <property type="entry name" value="PH domain-like"/>
    <property type="match status" value="1"/>
</dbReference>
<dbReference type="InterPro" id="IPR033931">
    <property type="entry name" value="PDK1-typ_PH"/>
</dbReference>
<dbReference type="PROSITE" id="PS00108">
    <property type="entry name" value="PROTEIN_KINASE_ST"/>
    <property type="match status" value="1"/>
</dbReference>
<dbReference type="FunFam" id="1.10.510.10:FF:000163">
    <property type="entry name" value="3-phosphoinositide-dependent protein kinase 1"/>
    <property type="match status" value="1"/>
</dbReference>
<comment type="catalytic activity">
    <reaction evidence="10">
        <text>L-seryl-[protein] + ATP = O-phospho-L-seryl-[protein] + ADP + H(+)</text>
        <dbReference type="Rhea" id="RHEA:17989"/>
        <dbReference type="Rhea" id="RHEA-COMP:9863"/>
        <dbReference type="Rhea" id="RHEA-COMP:11604"/>
        <dbReference type="ChEBI" id="CHEBI:15378"/>
        <dbReference type="ChEBI" id="CHEBI:29999"/>
        <dbReference type="ChEBI" id="CHEBI:30616"/>
        <dbReference type="ChEBI" id="CHEBI:83421"/>
        <dbReference type="ChEBI" id="CHEBI:456216"/>
        <dbReference type="EC" id="2.7.11.1"/>
    </reaction>
</comment>
<dbReference type="InterPro" id="IPR001849">
    <property type="entry name" value="PH_domain"/>
</dbReference>
<dbReference type="InterPro" id="IPR011009">
    <property type="entry name" value="Kinase-like_dom_sf"/>
</dbReference>
<feature type="region of interest" description="Disordered" evidence="12">
    <location>
        <begin position="263"/>
        <end position="399"/>
    </location>
</feature>
<dbReference type="FunFam" id="3.30.200.20:FF:000191">
    <property type="entry name" value="3-phosphoinositide-dependent protein kinase 2-like"/>
    <property type="match status" value="1"/>
</dbReference>
<dbReference type="Pfam" id="PF14593">
    <property type="entry name" value="PH_3"/>
    <property type="match status" value="1"/>
</dbReference>
<evidence type="ECO:0000256" key="3">
    <source>
        <dbReference type="ARBA" id="ARBA00018538"/>
    </source>
</evidence>
<evidence type="ECO:0000313" key="14">
    <source>
        <dbReference type="EMBL" id="RUS72747.1"/>
    </source>
</evidence>
<name>A0A433STY8_ELYCH</name>
<dbReference type="InterPro" id="IPR008271">
    <property type="entry name" value="Ser/Thr_kinase_AS"/>
</dbReference>
<sequence>MAEPLVELPQDAALQPEASSTISLESVSQEPQAIEETHRDVSALNKSDDAQSCMDRISESASLCSGFVKKLDESNHPPTTSEKSSSNPPIVNISASQVTEGHDVETSLDCDNSVSSDHKDGNMQQEVVTKVSGDVSGNAESQQNINGVDLPGIFAPEHFGNSGDRTRSMSEGSSGSEDECRRMEISHLDSDTGSSSVSPRDQASSEVSSDDPLADLESLRQCTSSVMSDVSSYSWMREGTMGSMISVDPDSALGRIRADIAAAGSADWKSQPGTVLTGQDKGAGDVKPTAQLTNKLVKGPTVTLPPSKPFVSKPLTLTPAAGTQEPQTPVRKYSTHQTQDGSEANSNASCQQKVSQSDPSPVPESQSPDTSTEAKPPQVATESQASTSTEAANSASLAKTRVKRTPNDFIFGKVIGEGSYSTVYLAKEVSTQREFAIKICEKKHLIRERKTHFVMREKEVFMKLDHPFFVKLAYTFQDSERLYYVLTYARNGELLGYLHKLSVFDIPCTRFYTAEVILALEYLHGLGIIHRDLKPENILLGDDMHIRITDFGTSKILQLDENGKPVNSAEQKKKNSFVGTAEYVSPEVLNNEPANFGSDFWALGCIIYQCLSGSMPFRSGNEYQTFQKIVKAEYTFPEGFNAEAKDLVSKLLVLDPEERLGMPNTGGMSALKSHKFYAGLDWDTLPSSSPPKLMPYLPATSHNPEFWGQDHLVGFDDQRLAEIITGQSNADGSLSPELEEVPVRGASPIDCAVDKDDPEVIREERLEKQRRENQFHQYVQGNLILKQGFVDKRKGLFARKRMLLLTEGPHLYYVDAHHKVLKGEIPWSRYLRPEAKSFKIFFVHTPNRTYYLESRMPDAQMWVKKIKEVSRKYYGSTQEEQN</sequence>
<reference evidence="14 15" key="1">
    <citation type="submission" date="2019-01" db="EMBL/GenBank/DDBJ databases">
        <title>A draft genome assembly of the solar-powered sea slug Elysia chlorotica.</title>
        <authorList>
            <person name="Cai H."/>
            <person name="Li Q."/>
            <person name="Fang X."/>
            <person name="Li J."/>
            <person name="Curtis N.E."/>
            <person name="Altenburger A."/>
            <person name="Shibata T."/>
            <person name="Feng M."/>
            <person name="Maeda T."/>
            <person name="Schwartz J.A."/>
            <person name="Shigenobu S."/>
            <person name="Lundholm N."/>
            <person name="Nishiyama T."/>
            <person name="Yang H."/>
            <person name="Hasebe M."/>
            <person name="Li S."/>
            <person name="Pierce S.K."/>
            <person name="Wang J."/>
        </authorList>
    </citation>
    <scope>NUCLEOTIDE SEQUENCE [LARGE SCALE GENOMIC DNA]</scope>
    <source>
        <strain evidence="14">EC2010</strain>
        <tissue evidence="14">Whole organism of an adult</tissue>
    </source>
</reference>
<evidence type="ECO:0000256" key="1">
    <source>
        <dbReference type="ARBA" id="ARBA00010006"/>
    </source>
</evidence>
<evidence type="ECO:0000256" key="7">
    <source>
        <dbReference type="ARBA" id="ARBA00022777"/>
    </source>
</evidence>
<keyword evidence="5" id="KW-0808">Transferase</keyword>
<keyword evidence="8 11" id="KW-0067">ATP-binding</keyword>
<evidence type="ECO:0000256" key="12">
    <source>
        <dbReference type="SAM" id="MobiDB-lite"/>
    </source>
</evidence>
<dbReference type="InterPro" id="IPR017441">
    <property type="entry name" value="Protein_kinase_ATP_BS"/>
</dbReference>
<dbReference type="GO" id="GO:0035556">
    <property type="term" value="P:intracellular signal transduction"/>
    <property type="evidence" value="ECO:0007669"/>
    <property type="project" value="TreeGrafter"/>
</dbReference>
<comment type="similarity">
    <text evidence="1">Belongs to the protein kinase superfamily. AGC Ser/Thr protein kinase family. PDPK1 subfamily.</text>
</comment>
<feature type="region of interest" description="Disordered" evidence="12">
    <location>
        <begin position="1"/>
        <end position="40"/>
    </location>
</feature>
<accession>A0A433STY8</accession>
<dbReference type="AlphaFoldDB" id="A0A433STY8"/>
<dbReference type="Gene3D" id="2.30.29.30">
    <property type="entry name" value="Pleckstrin-homology domain (PH domain)/Phosphotyrosine-binding domain (PTB)"/>
    <property type="match status" value="1"/>
</dbReference>
<feature type="compositionally biased region" description="Polar residues" evidence="12">
    <location>
        <begin position="335"/>
        <end position="373"/>
    </location>
</feature>
<dbReference type="GO" id="GO:0004674">
    <property type="term" value="F:protein serine/threonine kinase activity"/>
    <property type="evidence" value="ECO:0007669"/>
    <property type="project" value="UniProtKB-KW"/>
</dbReference>
<feature type="compositionally biased region" description="Basic and acidic residues" evidence="12">
    <location>
        <begin position="178"/>
        <end position="190"/>
    </location>
</feature>
<dbReference type="SUPFAM" id="SSF56112">
    <property type="entry name" value="Protein kinase-like (PK-like)"/>
    <property type="match status" value="1"/>
</dbReference>
<evidence type="ECO:0000313" key="15">
    <source>
        <dbReference type="Proteomes" id="UP000271974"/>
    </source>
</evidence>
<feature type="compositionally biased region" description="Polar residues" evidence="12">
    <location>
        <begin position="191"/>
        <end position="207"/>
    </location>
</feature>
<feature type="compositionally biased region" description="Polar residues" evidence="12">
    <location>
        <begin position="17"/>
        <end position="31"/>
    </location>
</feature>
<feature type="compositionally biased region" description="Polar residues" evidence="12">
    <location>
        <begin position="76"/>
        <end position="99"/>
    </location>
</feature>
<dbReference type="InterPro" id="IPR011993">
    <property type="entry name" value="PH-like_dom_sf"/>
</dbReference>
<evidence type="ECO:0000256" key="2">
    <source>
        <dbReference type="ARBA" id="ARBA00012513"/>
    </source>
</evidence>
<dbReference type="InterPro" id="IPR000719">
    <property type="entry name" value="Prot_kinase_dom"/>
</dbReference>
<dbReference type="PROSITE" id="PS50011">
    <property type="entry name" value="PROTEIN_KINASE_DOM"/>
    <property type="match status" value="1"/>
</dbReference>
<dbReference type="CDD" id="cd01262">
    <property type="entry name" value="PH_PDK1"/>
    <property type="match status" value="1"/>
</dbReference>
<dbReference type="CDD" id="cd05581">
    <property type="entry name" value="STKc_PDK1"/>
    <property type="match status" value="1"/>
</dbReference>
<evidence type="ECO:0000256" key="8">
    <source>
        <dbReference type="ARBA" id="ARBA00022840"/>
    </source>
</evidence>
<dbReference type="Gene3D" id="1.10.510.10">
    <property type="entry name" value="Transferase(Phosphotransferase) domain 1"/>
    <property type="match status" value="1"/>
</dbReference>
<evidence type="ECO:0000256" key="4">
    <source>
        <dbReference type="ARBA" id="ARBA00022527"/>
    </source>
</evidence>
<dbReference type="OrthoDB" id="347657at2759"/>
<gene>
    <name evidence="14" type="ORF">EGW08_019497</name>
</gene>
<protein>
    <recommendedName>
        <fullName evidence="3">3-phosphoinositide-dependent protein kinase 1</fullName>
        <ecNumber evidence="2">2.7.11.1</ecNumber>
    </recommendedName>
</protein>
<dbReference type="InterPro" id="IPR050236">
    <property type="entry name" value="Ser_Thr_kinase_AGC"/>
</dbReference>
<dbReference type="GO" id="GO:0005524">
    <property type="term" value="F:ATP binding"/>
    <property type="evidence" value="ECO:0007669"/>
    <property type="project" value="UniProtKB-UniRule"/>
</dbReference>
<dbReference type="PANTHER" id="PTHR24356:SF163">
    <property type="entry name" value="3-PHOSPHOINOSITIDE-DEPENDENT PROTEIN KINASE 1-RELATED"/>
    <property type="match status" value="1"/>
</dbReference>
<proteinExistence type="inferred from homology"/>
<comment type="caution">
    <text evidence="14">The sequence shown here is derived from an EMBL/GenBank/DDBJ whole genome shotgun (WGS) entry which is preliminary data.</text>
</comment>
<evidence type="ECO:0000259" key="13">
    <source>
        <dbReference type="PROSITE" id="PS50011"/>
    </source>
</evidence>